<comment type="caution">
    <text evidence="2">The sequence shown here is derived from an EMBL/GenBank/DDBJ whole genome shotgun (WGS) entry which is preliminary data.</text>
</comment>
<dbReference type="OrthoDB" id="4571215at2"/>
<dbReference type="InterPro" id="IPR000084">
    <property type="entry name" value="PE-PGRS_N"/>
</dbReference>
<evidence type="ECO:0000259" key="1">
    <source>
        <dbReference type="Pfam" id="PF00934"/>
    </source>
</evidence>
<accession>A0A5A7SJT8</accession>
<dbReference type="RefSeq" id="WP_149428470.1">
    <property type="nucleotide sequence ID" value="NZ_VLNY01000001.1"/>
</dbReference>
<evidence type="ECO:0000313" key="2">
    <source>
        <dbReference type="EMBL" id="KAA0024695.1"/>
    </source>
</evidence>
<feature type="domain" description="PE" evidence="1">
    <location>
        <begin position="5"/>
        <end position="94"/>
    </location>
</feature>
<proteinExistence type="predicted"/>
<organism evidence="2 3">
    <name type="scientific">Antrihabitans cavernicola</name>
    <dbReference type="NCBI Taxonomy" id="2495913"/>
    <lineage>
        <taxon>Bacteria</taxon>
        <taxon>Bacillati</taxon>
        <taxon>Actinomycetota</taxon>
        <taxon>Actinomycetes</taxon>
        <taxon>Mycobacteriales</taxon>
        <taxon>Nocardiaceae</taxon>
        <taxon>Antrihabitans</taxon>
    </lineage>
</organism>
<evidence type="ECO:0000313" key="3">
    <source>
        <dbReference type="Proteomes" id="UP000322244"/>
    </source>
</evidence>
<dbReference type="AlphaFoldDB" id="A0A5A7SJT8"/>
<name>A0A5A7SJT8_9NOCA</name>
<dbReference type="Gene3D" id="1.10.287.850">
    <property type="entry name" value="HP0062-like domain"/>
    <property type="match status" value="1"/>
</dbReference>
<reference evidence="2 3" key="1">
    <citation type="submission" date="2019-07" db="EMBL/GenBank/DDBJ databases">
        <title>Rhodococcus cavernicolus sp. nov., isolated from a cave.</title>
        <authorList>
            <person name="Lee S.D."/>
        </authorList>
    </citation>
    <scope>NUCLEOTIDE SEQUENCE [LARGE SCALE GENOMIC DNA]</scope>
    <source>
        <strain evidence="2 3">C1-24</strain>
    </source>
</reference>
<dbReference type="InterPro" id="IPR038332">
    <property type="entry name" value="PPE_sf"/>
</dbReference>
<sequence>MPGLVRVEPEMVLAAATELELLADRLQVAVSLNAPVTHVIPSGAEEVSGLAAGYFNRTAASFEPAALRGIAELHNAAAVLRNHVAQYIGHDVTNAGSLGSIEV</sequence>
<keyword evidence="3" id="KW-1185">Reference proteome</keyword>
<dbReference type="Pfam" id="PF00934">
    <property type="entry name" value="PE"/>
    <property type="match status" value="1"/>
</dbReference>
<dbReference type="Proteomes" id="UP000322244">
    <property type="component" value="Unassembled WGS sequence"/>
</dbReference>
<dbReference type="EMBL" id="VLNY01000001">
    <property type="protein sequence ID" value="KAA0024695.1"/>
    <property type="molecule type" value="Genomic_DNA"/>
</dbReference>
<protein>
    <submittedName>
        <fullName evidence="2">PE family protein</fullName>
    </submittedName>
</protein>
<dbReference type="SUPFAM" id="SSF140459">
    <property type="entry name" value="PE/PPE dimer-like"/>
    <property type="match status" value="1"/>
</dbReference>
<gene>
    <name evidence="2" type="ORF">FOY51_01785</name>
</gene>